<dbReference type="RefSeq" id="WP_085558717.1">
    <property type="nucleotide sequence ID" value="NZ_FOAH01000049.1"/>
</dbReference>
<accession>A0A1X7MRN3</accession>
<reference evidence="2 3" key="1">
    <citation type="submission" date="2017-04" db="EMBL/GenBank/DDBJ databases">
        <authorList>
            <person name="Afonso C.L."/>
            <person name="Miller P.J."/>
            <person name="Scott M.A."/>
            <person name="Spackman E."/>
            <person name="Goraichik I."/>
            <person name="Dimitrov K.M."/>
            <person name="Suarez D.L."/>
            <person name="Swayne D.E."/>
        </authorList>
    </citation>
    <scope>NUCLEOTIDE SEQUENCE [LARGE SCALE GENOMIC DNA]</scope>
    <source>
        <strain evidence="2 3">LMG26642</strain>
    </source>
</reference>
<gene>
    <name evidence="2" type="ORF">SAMN04488700_0367</name>
</gene>
<name>A0A1X7MRN3_9LACT</name>
<sequence length="69" mass="7948">MKNYSDNKIPKLISRPILGALTAVIVIFVVKLLFDIPPAVHDFIFDTVFVLIIRLAIYRTFFKKPSLKK</sequence>
<dbReference type="Proteomes" id="UP000193435">
    <property type="component" value="Unassembled WGS sequence"/>
</dbReference>
<keyword evidence="1" id="KW-0812">Transmembrane</keyword>
<evidence type="ECO:0000256" key="1">
    <source>
        <dbReference type="SAM" id="Phobius"/>
    </source>
</evidence>
<keyword evidence="3" id="KW-1185">Reference proteome</keyword>
<evidence type="ECO:0000313" key="3">
    <source>
        <dbReference type="Proteomes" id="UP000193435"/>
    </source>
</evidence>
<organism evidence="2 3">
    <name type="scientific">Carnobacterium iners</name>
    <dbReference type="NCBI Taxonomy" id="1073423"/>
    <lineage>
        <taxon>Bacteria</taxon>
        <taxon>Bacillati</taxon>
        <taxon>Bacillota</taxon>
        <taxon>Bacilli</taxon>
        <taxon>Lactobacillales</taxon>
        <taxon>Carnobacteriaceae</taxon>
        <taxon>Carnobacterium</taxon>
    </lineage>
</organism>
<proteinExistence type="predicted"/>
<dbReference type="AlphaFoldDB" id="A0A1X7MRN3"/>
<keyword evidence="1" id="KW-1133">Transmembrane helix</keyword>
<protein>
    <submittedName>
        <fullName evidence="2">Uncharacterized protein</fullName>
    </submittedName>
</protein>
<feature type="transmembrane region" description="Helical" evidence="1">
    <location>
        <begin position="40"/>
        <end position="61"/>
    </location>
</feature>
<keyword evidence="1" id="KW-0472">Membrane</keyword>
<feature type="transmembrane region" description="Helical" evidence="1">
    <location>
        <begin position="12"/>
        <end position="34"/>
    </location>
</feature>
<dbReference type="EMBL" id="FXBJ01000002">
    <property type="protein sequence ID" value="SMH26981.1"/>
    <property type="molecule type" value="Genomic_DNA"/>
</dbReference>
<evidence type="ECO:0000313" key="2">
    <source>
        <dbReference type="EMBL" id="SMH26981.1"/>
    </source>
</evidence>